<name>A0A6H9Z1X5_9ACTN</name>
<dbReference type="PANTHER" id="PTHR46825">
    <property type="entry name" value="D-ALANYL-D-ALANINE-CARBOXYPEPTIDASE/ENDOPEPTIDASE AMPH"/>
    <property type="match status" value="1"/>
</dbReference>
<comment type="caution">
    <text evidence="4">The sequence shown here is derived from an EMBL/GenBank/DDBJ whole genome shotgun (WGS) entry which is preliminary data.</text>
</comment>
<feature type="signal peptide" evidence="2">
    <location>
        <begin position="1"/>
        <end position="28"/>
    </location>
</feature>
<evidence type="ECO:0000313" key="4">
    <source>
        <dbReference type="EMBL" id="KAB2348266.1"/>
    </source>
</evidence>
<keyword evidence="2" id="KW-0732">Signal</keyword>
<feature type="chain" id="PRO_5026353640" evidence="2">
    <location>
        <begin position="29"/>
        <end position="667"/>
    </location>
</feature>
<dbReference type="Pfam" id="PF00144">
    <property type="entry name" value="Beta-lactamase"/>
    <property type="match status" value="1"/>
</dbReference>
<dbReference type="InterPro" id="IPR001466">
    <property type="entry name" value="Beta-lactam-related"/>
</dbReference>
<dbReference type="EMBL" id="WBMT01000007">
    <property type="protein sequence ID" value="KAB2348266.1"/>
    <property type="molecule type" value="Genomic_DNA"/>
</dbReference>
<accession>A0A6H9Z1X5</accession>
<dbReference type="AlphaFoldDB" id="A0A6H9Z1X5"/>
<dbReference type="OrthoDB" id="3174977at2"/>
<dbReference type="InterPro" id="IPR012338">
    <property type="entry name" value="Beta-lactam/transpept-like"/>
</dbReference>
<organism evidence="4 5">
    <name type="scientific">Actinomadura rudentiformis</name>
    <dbReference type="NCBI Taxonomy" id="359158"/>
    <lineage>
        <taxon>Bacteria</taxon>
        <taxon>Bacillati</taxon>
        <taxon>Actinomycetota</taxon>
        <taxon>Actinomycetes</taxon>
        <taxon>Streptosporangiales</taxon>
        <taxon>Thermomonosporaceae</taxon>
        <taxon>Actinomadura</taxon>
    </lineage>
</organism>
<keyword evidence="5" id="KW-1185">Reference proteome</keyword>
<dbReference type="PANTHER" id="PTHR46825:SF7">
    <property type="entry name" value="D-ALANYL-D-ALANINE CARBOXYPEPTIDASE"/>
    <property type="match status" value="1"/>
</dbReference>
<evidence type="ECO:0000256" key="1">
    <source>
        <dbReference type="SAM" id="MobiDB-lite"/>
    </source>
</evidence>
<dbReference type="SUPFAM" id="SSF56601">
    <property type="entry name" value="beta-lactamase/transpeptidase-like"/>
    <property type="match status" value="1"/>
</dbReference>
<gene>
    <name evidence="4" type="ORF">F8566_15725</name>
</gene>
<dbReference type="RefSeq" id="WP_151560995.1">
    <property type="nucleotide sequence ID" value="NZ_WBMT01000007.1"/>
</dbReference>
<feature type="region of interest" description="Disordered" evidence="1">
    <location>
        <begin position="46"/>
        <end position="81"/>
    </location>
</feature>
<dbReference type="Gene3D" id="3.40.710.10">
    <property type="entry name" value="DD-peptidase/beta-lactamase superfamily"/>
    <property type="match status" value="1"/>
</dbReference>
<evidence type="ECO:0000313" key="5">
    <source>
        <dbReference type="Proteomes" id="UP000468735"/>
    </source>
</evidence>
<reference evidence="4 5" key="1">
    <citation type="submission" date="2019-09" db="EMBL/GenBank/DDBJ databases">
        <title>Actinomadura physcomitrii sp. nov., a novel actinomycete isolated from moss [Physcomitrium sphaericum (Ludw) Fuernr].</title>
        <authorList>
            <person name="Zhuang X."/>
            <person name="Liu C."/>
        </authorList>
    </citation>
    <scope>NUCLEOTIDE SEQUENCE [LARGE SCALE GENOMIC DNA]</scope>
    <source>
        <strain evidence="4 5">HMC1</strain>
    </source>
</reference>
<proteinExistence type="predicted"/>
<evidence type="ECO:0000256" key="2">
    <source>
        <dbReference type="SAM" id="SignalP"/>
    </source>
</evidence>
<dbReference type="Proteomes" id="UP000468735">
    <property type="component" value="Unassembled WGS sequence"/>
</dbReference>
<protein>
    <submittedName>
        <fullName evidence="4">Beta-lactamase family protein</fullName>
    </submittedName>
</protein>
<evidence type="ECO:0000259" key="3">
    <source>
        <dbReference type="Pfam" id="PF00144"/>
    </source>
</evidence>
<feature type="domain" description="Beta-lactamase-related" evidence="3">
    <location>
        <begin position="338"/>
        <end position="630"/>
    </location>
</feature>
<dbReference type="InterPro" id="IPR050491">
    <property type="entry name" value="AmpC-like"/>
</dbReference>
<sequence length="667" mass="72306">MSRPVLRRVAVVFAALSVTLPIAPAVQAADPPAARGVVEAQHPNAKVATAAKERPVSAERGGAHRRASTAGKKAAADPTYGDDQLLTSQTNWWTLNGATAAQIQSFMDSNGARPTDIVAEGTNSSGAPTFTVTMVANSGDYRTSSWAWYYGLTMDGVHQRLQEWNARPVSVHRYWTTDGWRFVVAMVDNSGAQARPWWWWAGDLSFIQSKVASTGARITRVREWQSDTGPQYDVLMTPGNVGWWYWIGGSPSQINDLANRNAARLIDVDRNADGSFNAVMVADPGGRTPGWWYGFSHAELTNKALRTGGRLLSAQRYNDSGTYRFVGVINRNVNSADLPGEVVRNTLSQTVAARGSGGVAEFRDSSRGTFTATAGNSPGTNARFRTASISKTFVATELLKQVAAGRVSLNATVAQYLPGAVNGGDKVTIRMLLHHTSGLYNFTNDQGDFASTMTKAWTPQELLAIVNRHDPVFAPGAKYGYSNTNYLLAAMVIEKVTGLSYGEAIRRDIIEPLGLSGTSVPATTVMPAPALRGFWTNPTSGSLIETTGQNPTRWFGAGQLVSTAADENTFFRSLLQGTVLPAAQLSEFKSGLVHTGNGTLYAGKGIFRTTLSCGVNVWWHDGRIPGYRSFSAHTENGSRSMTWAYSERDYNYNPLDDELFNTAFCYI</sequence>